<dbReference type="Gramene" id="QL01p011503:mrna">
    <property type="protein sequence ID" value="QL01p011503:mrna"/>
    <property type="gene ID" value="QL01p011503"/>
</dbReference>
<evidence type="ECO:0000256" key="1">
    <source>
        <dbReference type="SAM" id="SignalP"/>
    </source>
</evidence>
<reference evidence="2" key="2">
    <citation type="submission" date="2021-01" db="UniProtKB">
        <authorList>
            <consortium name="EnsemblPlants"/>
        </authorList>
    </citation>
    <scope>IDENTIFICATION</scope>
</reference>
<dbReference type="AlphaFoldDB" id="A0A7N2KLT8"/>
<protein>
    <submittedName>
        <fullName evidence="2">Uncharacterized protein</fullName>
    </submittedName>
</protein>
<dbReference type="InterPro" id="IPR038898">
    <property type="entry name" value="BROX"/>
</dbReference>
<dbReference type="PANTHER" id="PTHR23032:SF13">
    <property type="entry name" value="BRO1 DOMAIN-CONTAINING PROTEIN BROX"/>
    <property type="match status" value="1"/>
</dbReference>
<dbReference type="InterPro" id="IPR038499">
    <property type="entry name" value="BRO1_sf"/>
</dbReference>
<feature type="chain" id="PRO_5029679195" evidence="1">
    <location>
        <begin position="18"/>
        <end position="134"/>
    </location>
</feature>
<proteinExistence type="predicted"/>
<dbReference type="PANTHER" id="PTHR23032">
    <property type="entry name" value="BRO1 DOMAIN-CONTAINING PROTEIN BROX"/>
    <property type="match status" value="1"/>
</dbReference>
<dbReference type="EnsemblPlants" id="QL01p011503:mrna">
    <property type="protein sequence ID" value="QL01p011503:mrna"/>
    <property type="gene ID" value="QL01p011503"/>
</dbReference>
<keyword evidence="1" id="KW-0732">Signal</keyword>
<accession>A0A7N2KLT8</accession>
<evidence type="ECO:0000313" key="3">
    <source>
        <dbReference type="Proteomes" id="UP000594261"/>
    </source>
</evidence>
<reference evidence="2 3" key="1">
    <citation type="journal article" date="2016" name="G3 (Bethesda)">
        <title>First Draft Assembly and Annotation of the Genome of a California Endemic Oak Quercus lobata Nee (Fagaceae).</title>
        <authorList>
            <person name="Sork V.L."/>
            <person name="Fitz-Gibbon S.T."/>
            <person name="Puiu D."/>
            <person name="Crepeau M."/>
            <person name="Gugger P.F."/>
            <person name="Sherman R."/>
            <person name="Stevens K."/>
            <person name="Langley C.H."/>
            <person name="Pellegrini M."/>
            <person name="Salzberg S.L."/>
        </authorList>
    </citation>
    <scope>NUCLEOTIDE SEQUENCE [LARGE SCALE GENOMIC DNA]</scope>
    <source>
        <strain evidence="2 3">cv. SW786</strain>
    </source>
</reference>
<dbReference type="Proteomes" id="UP000594261">
    <property type="component" value="Chromosome 1"/>
</dbReference>
<organism evidence="2 3">
    <name type="scientific">Quercus lobata</name>
    <name type="common">Valley oak</name>
    <dbReference type="NCBI Taxonomy" id="97700"/>
    <lineage>
        <taxon>Eukaryota</taxon>
        <taxon>Viridiplantae</taxon>
        <taxon>Streptophyta</taxon>
        <taxon>Embryophyta</taxon>
        <taxon>Tracheophyta</taxon>
        <taxon>Spermatophyta</taxon>
        <taxon>Magnoliopsida</taxon>
        <taxon>eudicotyledons</taxon>
        <taxon>Gunneridae</taxon>
        <taxon>Pentapetalae</taxon>
        <taxon>rosids</taxon>
        <taxon>fabids</taxon>
        <taxon>Fagales</taxon>
        <taxon>Fagaceae</taxon>
        <taxon>Quercus</taxon>
    </lineage>
</organism>
<dbReference type="EMBL" id="LRBV02000001">
    <property type="status" value="NOT_ANNOTATED_CDS"/>
    <property type="molecule type" value="Genomic_DNA"/>
</dbReference>
<name>A0A7N2KLT8_QUELO</name>
<evidence type="ECO:0000313" key="2">
    <source>
        <dbReference type="EnsemblPlants" id="QL01p011503:mrna"/>
    </source>
</evidence>
<sequence>MVLDIASFVLILLITNSLRLGNIGDVSVYVPGFRIPKPIDFSHSLGDHLSKNLVERLSALRTRGSTLADLQQALEDYLPVLLGLVKDGSHLQYKVQFEWVNQEDDAEETGMSNAWYEVLSVLHLMAMLSLSQAN</sequence>
<dbReference type="Gene3D" id="1.25.40.280">
    <property type="entry name" value="alix/aip1 like domains"/>
    <property type="match status" value="1"/>
</dbReference>
<feature type="signal peptide" evidence="1">
    <location>
        <begin position="1"/>
        <end position="17"/>
    </location>
</feature>
<keyword evidence="3" id="KW-1185">Reference proteome</keyword>
<dbReference type="InParanoid" id="A0A7N2KLT8"/>